<dbReference type="EMBL" id="UINC01018324">
    <property type="protein sequence ID" value="SVA76861.1"/>
    <property type="molecule type" value="Genomic_DNA"/>
</dbReference>
<feature type="compositionally biased region" description="Basic and acidic residues" evidence="1">
    <location>
        <begin position="254"/>
        <end position="270"/>
    </location>
</feature>
<gene>
    <name evidence="2" type="ORF">METZ01_LOCUS129715</name>
</gene>
<protein>
    <recommendedName>
        <fullName evidence="3">Peptidase</fullName>
    </recommendedName>
</protein>
<feature type="compositionally biased region" description="Acidic residues" evidence="1">
    <location>
        <begin position="241"/>
        <end position="253"/>
    </location>
</feature>
<organism evidence="2">
    <name type="scientific">marine metagenome</name>
    <dbReference type="NCBI Taxonomy" id="408172"/>
    <lineage>
        <taxon>unclassified sequences</taxon>
        <taxon>metagenomes</taxon>
        <taxon>ecological metagenomes</taxon>
    </lineage>
</organism>
<accession>A0A381YJY5</accession>
<dbReference type="AlphaFoldDB" id="A0A381YJY5"/>
<reference evidence="2" key="1">
    <citation type="submission" date="2018-05" db="EMBL/GenBank/DDBJ databases">
        <authorList>
            <person name="Lanie J.A."/>
            <person name="Ng W.-L."/>
            <person name="Kazmierczak K.M."/>
            <person name="Andrzejewski T.M."/>
            <person name="Davidsen T.M."/>
            <person name="Wayne K.J."/>
            <person name="Tettelin H."/>
            <person name="Glass J.I."/>
            <person name="Rusch D."/>
            <person name="Podicherti R."/>
            <person name="Tsui H.-C.T."/>
            <person name="Winkler M.E."/>
        </authorList>
    </citation>
    <scope>NUCLEOTIDE SEQUENCE</scope>
</reference>
<proteinExistence type="predicted"/>
<feature type="region of interest" description="Disordered" evidence="1">
    <location>
        <begin position="207"/>
        <end position="297"/>
    </location>
</feature>
<feature type="compositionally biased region" description="Acidic residues" evidence="1">
    <location>
        <begin position="207"/>
        <end position="229"/>
    </location>
</feature>
<evidence type="ECO:0000256" key="1">
    <source>
        <dbReference type="SAM" id="MobiDB-lite"/>
    </source>
</evidence>
<sequence length="775" mass="89100">MEMKLANKESKSILAKLLASENLTVEHGKFNTASFDVKNRVLRLPIWKEMSGSLYDLLVLHEVGHALFTPEEGLHDAKDHGKGFKSFLNVVEDARIERKIKIKYPGGRRSFINGYNDLMNRDFFGIKKEEVAGLGLIDRINLHYKVGNHLDISFSGEESVFIDRIDKAQTWKEVVKICEDLYEYAKENESETDMSDHEWEDVMVDDDGEDADWDENYDPSDSESSEGEDTEKNDCDAPVDSCEDGESGEEGEEEGKGNSEEGNEEGEKTEGGAGSGEEGGMDGRFEPESKTDRNFRNNEIELVSEEAKEYVYLNLPTKIDMKNIVVNFSDVYEEYREIYSSTSEPSYSNQSTGTEMMENATKLFKEFRSKNKKIVEYLAKEFEMKKAAKEHARTATANSGILDSERLYTYKYNEHIFKKLSITPDGKNHGLVMFVDWSGSMSRNMKGTIEQLMILVMFCKRVNIPFEVYAFSDSYTRYKDDIDWTDSNGHILSTKTPDYGDMVINRFNLLNLFSSRMRANELHEAYIYMIATANYYSNAYRYYGEGVYFSIPDRMALGGTPLNSTLLVSFSIMREFQKKNMVDVINSIFLTDGDSHSANLYWSDEGTVANHFDVRKQNVIIRDPVSKKSILIEDTHNYRQTSSMTEALVKFQREVFNINIVNFFLIDRMKKYEMQRQLEKIRESKKETDGFVDWEDVHIAMKEWRKNKYMIAPEMMGFNEQYLVAGGKSLEVEETTLEVAEDATVAQMAKAFKKFSSGKLEKRKLLSRFINMVAA</sequence>
<evidence type="ECO:0008006" key="3">
    <source>
        <dbReference type="Google" id="ProtNLM"/>
    </source>
</evidence>
<evidence type="ECO:0000313" key="2">
    <source>
        <dbReference type="EMBL" id="SVA76861.1"/>
    </source>
</evidence>
<feature type="compositionally biased region" description="Basic and acidic residues" evidence="1">
    <location>
        <begin position="281"/>
        <end position="297"/>
    </location>
</feature>
<name>A0A381YJY5_9ZZZZ</name>